<dbReference type="Gene3D" id="1.10.10.10">
    <property type="entry name" value="Winged helix-like DNA-binding domain superfamily/Winged helix DNA-binding domain"/>
    <property type="match status" value="1"/>
</dbReference>
<dbReference type="CDD" id="cd14660">
    <property type="entry name" value="E2F_DD"/>
    <property type="match status" value="1"/>
</dbReference>
<keyword evidence="5" id="KW-0539">Nucleus</keyword>
<dbReference type="STRING" id="33097.A0A150GZ33"/>
<dbReference type="InterPro" id="IPR036388">
    <property type="entry name" value="WH-like_DNA-bd_sf"/>
</dbReference>
<evidence type="ECO:0000256" key="2">
    <source>
        <dbReference type="ARBA" id="ARBA00023015"/>
    </source>
</evidence>
<dbReference type="GO" id="GO:0046983">
    <property type="term" value="F:protein dimerization activity"/>
    <property type="evidence" value="ECO:0007669"/>
    <property type="project" value="InterPro"/>
</dbReference>
<keyword evidence="3 5" id="KW-0238">DNA-binding</keyword>
<reference evidence="8" key="1">
    <citation type="journal article" date="2016" name="Nat. Commun.">
        <title>The Gonium pectorale genome demonstrates co-option of cell cycle regulation during the evolution of multicellularity.</title>
        <authorList>
            <person name="Hanschen E.R."/>
            <person name="Marriage T.N."/>
            <person name="Ferris P.J."/>
            <person name="Hamaji T."/>
            <person name="Toyoda A."/>
            <person name="Fujiyama A."/>
            <person name="Neme R."/>
            <person name="Noguchi H."/>
            <person name="Minakuchi Y."/>
            <person name="Suzuki M."/>
            <person name="Kawai-Toyooka H."/>
            <person name="Smith D.R."/>
            <person name="Sparks H."/>
            <person name="Anderson J."/>
            <person name="Bakaric R."/>
            <person name="Luria V."/>
            <person name="Karger A."/>
            <person name="Kirschner M.W."/>
            <person name="Durand P.M."/>
            <person name="Michod R.E."/>
            <person name="Nozaki H."/>
            <person name="Olson B.J."/>
        </authorList>
    </citation>
    <scope>NUCLEOTIDE SEQUENCE [LARGE SCALE GENOMIC DNA]</scope>
    <source>
        <strain evidence="8">NIES-2863</strain>
    </source>
</reference>
<dbReference type="OrthoDB" id="1743261at2759"/>
<dbReference type="InterPro" id="IPR003316">
    <property type="entry name" value="E2F_WHTH_DNA-bd_dom"/>
</dbReference>
<keyword evidence="8" id="KW-1185">Reference proteome</keyword>
<evidence type="ECO:0000256" key="1">
    <source>
        <dbReference type="ARBA" id="ARBA00010940"/>
    </source>
</evidence>
<proteinExistence type="inferred from homology"/>
<dbReference type="SUPFAM" id="SSF144074">
    <property type="entry name" value="E2F-DP heterodimerization region"/>
    <property type="match status" value="1"/>
</dbReference>
<sequence>MLTKKFLTLIDNAEDGVLDLNKAAETLKVQKRRIYDITNVLEGVGLIEKKSKNNIRWKGAGGGDGRESEPEVSRLRMDIRSLEDQERSLDEHIRIMSGVIQSITDNPINKNRLYVTDEDVTALPAFASDTIFAVKAPPGTTLEVPDPREAADPRDGGLRYSPAFLNAFA</sequence>
<dbReference type="InterPro" id="IPR037241">
    <property type="entry name" value="E2F-DP_heterodim"/>
</dbReference>
<dbReference type="AlphaFoldDB" id="A0A150GZ33"/>
<evidence type="ECO:0000256" key="3">
    <source>
        <dbReference type="ARBA" id="ARBA00023125"/>
    </source>
</evidence>
<dbReference type="FunFam" id="1.10.10.10:FF:000008">
    <property type="entry name" value="E2F transcription factor 1"/>
    <property type="match status" value="1"/>
</dbReference>
<dbReference type="InterPro" id="IPR032198">
    <property type="entry name" value="E2F_CC-MB"/>
</dbReference>
<comment type="caution">
    <text evidence="7">The sequence shown here is derived from an EMBL/GenBank/DDBJ whole genome shotgun (WGS) entry which is preliminary data.</text>
</comment>
<dbReference type="Proteomes" id="UP000075714">
    <property type="component" value="Unassembled WGS sequence"/>
</dbReference>
<dbReference type="EMBL" id="LSYV01000004">
    <property type="protein sequence ID" value="KXZ54938.1"/>
    <property type="molecule type" value="Genomic_DNA"/>
</dbReference>
<dbReference type="Pfam" id="PF16421">
    <property type="entry name" value="E2F_CC-MB"/>
    <property type="match status" value="1"/>
</dbReference>
<organism evidence="7 8">
    <name type="scientific">Gonium pectorale</name>
    <name type="common">Green alga</name>
    <dbReference type="NCBI Taxonomy" id="33097"/>
    <lineage>
        <taxon>Eukaryota</taxon>
        <taxon>Viridiplantae</taxon>
        <taxon>Chlorophyta</taxon>
        <taxon>core chlorophytes</taxon>
        <taxon>Chlorophyceae</taxon>
        <taxon>CS clade</taxon>
        <taxon>Chlamydomonadales</taxon>
        <taxon>Volvocaceae</taxon>
        <taxon>Gonium</taxon>
    </lineage>
</organism>
<keyword evidence="4 5" id="KW-0804">Transcription</keyword>
<evidence type="ECO:0000256" key="5">
    <source>
        <dbReference type="RuleBase" id="RU003796"/>
    </source>
</evidence>
<dbReference type="Pfam" id="PF02319">
    <property type="entry name" value="WHD_E2F_TDP"/>
    <property type="match status" value="1"/>
</dbReference>
<evidence type="ECO:0000313" key="8">
    <source>
        <dbReference type="Proteomes" id="UP000075714"/>
    </source>
</evidence>
<dbReference type="Gene3D" id="6.10.250.540">
    <property type="match status" value="1"/>
</dbReference>
<name>A0A150GZ33_GONPE</name>
<evidence type="ECO:0000259" key="6">
    <source>
        <dbReference type="SMART" id="SM01372"/>
    </source>
</evidence>
<comment type="subcellular location">
    <subcellularLocation>
        <location evidence="5">Nucleus</location>
    </subcellularLocation>
</comment>
<dbReference type="GO" id="GO:0090575">
    <property type="term" value="C:RNA polymerase II transcription regulator complex"/>
    <property type="evidence" value="ECO:0007669"/>
    <property type="project" value="TreeGrafter"/>
</dbReference>
<dbReference type="InterPro" id="IPR036390">
    <property type="entry name" value="WH_DNA-bd_sf"/>
</dbReference>
<dbReference type="InterPro" id="IPR015633">
    <property type="entry name" value="E2F"/>
</dbReference>
<gene>
    <name evidence="7" type="ORF">GPECTOR_3g108</name>
</gene>
<dbReference type="GO" id="GO:0000981">
    <property type="term" value="F:DNA-binding transcription factor activity, RNA polymerase II-specific"/>
    <property type="evidence" value="ECO:0007669"/>
    <property type="project" value="TreeGrafter"/>
</dbReference>
<comment type="similarity">
    <text evidence="1 5">Belongs to the E2F/DP family.</text>
</comment>
<feature type="domain" description="E2F/DP family winged-helix DNA-binding" evidence="6">
    <location>
        <begin position="1"/>
        <end position="59"/>
    </location>
</feature>
<evidence type="ECO:0000256" key="4">
    <source>
        <dbReference type="ARBA" id="ARBA00023163"/>
    </source>
</evidence>
<dbReference type="SMART" id="SM01372">
    <property type="entry name" value="E2F_TDP"/>
    <property type="match status" value="1"/>
</dbReference>
<dbReference type="PANTHER" id="PTHR12081:SF18">
    <property type="entry name" value="TRANSCRIPTION FACTOR E2F2-RELATED"/>
    <property type="match status" value="1"/>
</dbReference>
<dbReference type="SUPFAM" id="SSF46785">
    <property type="entry name" value="Winged helix' DNA-binding domain"/>
    <property type="match status" value="1"/>
</dbReference>
<keyword evidence="2 5" id="KW-0805">Transcription regulation</keyword>
<protein>
    <submittedName>
        <fullName evidence="7">E2F1 protein</fullName>
    </submittedName>
</protein>
<dbReference type="GO" id="GO:0000978">
    <property type="term" value="F:RNA polymerase II cis-regulatory region sequence-specific DNA binding"/>
    <property type="evidence" value="ECO:0007669"/>
    <property type="project" value="InterPro"/>
</dbReference>
<evidence type="ECO:0000313" key="7">
    <source>
        <dbReference type="EMBL" id="KXZ54938.1"/>
    </source>
</evidence>
<dbReference type="PANTHER" id="PTHR12081">
    <property type="entry name" value="TRANSCRIPTION FACTOR E2F"/>
    <property type="match status" value="1"/>
</dbReference>
<accession>A0A150GZ33</accession>